<evidence type="ECO:0000313" key="3">
    <source>
        <dbReference type="EMBL" id="KKN31002.1"/>
    </source>
</evidence>
<dbReference type="SUPFAM" id="SSF56281">
    <property type="entry name" value="Metallo-hydrolase/oxidoreductase"/>
    <property type="match status" value="1"/>
</dbReference>
<protein>
    <recommendedName>
        <fullName evidence="2">Metallo-beta-lactamase domain-containing protein</fullName>
    </recommendedName>
</protein>
<name>A0A0F9Q1X7_9ZZZZ</name>
<dbReference type="AlphaFoldDB" id="A0A0F9Q1X7"/>
<keyword evidence="1" id="KW-0472">Membrane</keyword>
<feature type="domain" description="Metallo-beta-lactamase" evidence="2">
    <location>
        <begin position="20"/>
        <end position="260"/>
    </location>
</feature>
<proteinExistence type="predicted"/>
<reference evidence="3" key="1">
    <citation type="journal article" date="2015" name="Nature">
        <title>Complex archaea that bridge the gap between prokaryotes and eukaryotes.</title>
        <authorList>
            <person name="Spang A."/>
            <person name="Saw J.H."/>
            <person name="Jorgensen S.L."/>
            <person name="Zaremba-Niedzwiedzka K."/>
            <person name="Martijn J."/>
            <person name="Lind A.E."/>
            <person name="van Eijk R."/>
            <person name="Schleper C."/>
            <person name="Guy L."/>
            <person name="Ettema T.J."/>
        </authorList>
    </citation>
    <scope>NUCLEOTIDE SEQUENCE</scope>
</reference>
<accession>A0A0F9Q1X7</accession>
<comment type="caution">
    <text evidence="3">The sequence shown here is derived from an EMBL/GenBank/DDBJ whole genome shotgun (WGS) entry which is preliminary data.</text>
</comment>
<keyword evidence="1" id="KW-0812">Transmembrane</keyword>
<dbReference type="PANTHER" id="PTHR43694">
    <property type="entry name" value="RIBONUCLEASE J"/>
    <property type="match status" value="1"/>
</dbReference>
<keyword evidence="1" id="KW-1133">Transmembrane helix</keyword>
<sequence length="292" mass="32897">MQTKSESIRLTLLGGVKEVGGNIVSLEDYNYDVKIFLDFGIKIQRYNNKYERGQYPSSIDEILSLDLLPNEEQIQIENLYTKEFKVVEQNKSLMTHGADQHIDTQHPSNLDGIFISHPHKDHYFGLSFVNRTIAIYTGVVTKRIIRAFCKSAKDSIANNFNGLNWQTFRTGDIIDIRGMKIVPFHIDHSVPGAYGFIIYTSAGPVVYTGDFRRHGPLSNMTEEFLNEIKTHSTILTKGETDKQQKDLISEGTKILICTALMFFNLAGLVATGMALTILTQVDVIKKIIGIFA</sequence>
<dbReference type="Gene3D" id="3.60.15.10">
    <property type="entry name" value="Ribonuclease Z/Hydroxyacylglutathione hydrolase-like"/>
    <property type="match status" value="1"/>
</dbReference>
<dbReference type="InterPro" id="IPR001279">
    <property type="entry name" value="Metallo-B-lactamas"/>
</dbReference>
<evidence type="ECO:0000256" key="1">
    <source>
        <dbReference type="SAM" id="Phobius"/>
    </source>
</evidence>
<evidence type="ECO:0000259" key="2">
    <source>
        <dbReference type="SMART" id="SM00849"/>
    </source>
</evidence>
<dbReference type="SMART" id="SM00849">
    <property type="entry name" value="Lactamase_B"/>
    <property type="match status" value="1"/>
</dbReference>
<gene>
    <name evidence="3" type="ORF">LCGC14_0828310</name>
</gene>
<dbReference type="Pfam" id="PF12706">
    <property type="entry name" value="Lactamase_B_2"/>
    <property type="match status" value="1"/>
</dbReference>
<dbReference type="EMBL" id="LAZR01002364">
    <property type="protein sequence ID" value="KKN31002.1"/>
    <property type="molecule type" value="Genomic_DNA"/>
</dbReference>
<dbReference type="PANTHER" id="PTHR43694:SF1">
    <property type="entry name" value="RIBONUCLEASE J"/>
    <property type="match status" value="1"/>
</dbReference>
<dbReference type="InterPro" id="IPR036866">
    <property type="entry name" value="RibonucZ/Hydroxyglut_hydro"/>
</dbReference>
<feature type="transmembrane region" description="Helical" evidence="1">
    <location>
        <begin position="254"/>
        <end position="278"/>
    </location>
</feature>
<organism evidence="3">
    <name type="scientific">marine sediment metagenome</name>
    <dbReference type="NCBI Taxonomy" id="412755"/>
    <lineage>
        <taxon>unclassified sequences</taxon>
        <taxon>metagenomes</taxon>
        <taxon>ecological metagenomes</taxon>
    </lineage>
</organism>